<accession>A0A7D5P6T9</accession>
<keyword evidence="3" id="KW-1185">Reference proteome</keyword>
<evidence type="ECO:0000313" key="3">
    <source>
        <dbReference type="Proteomes" id="UP000509667"/>
    </source>
</evidence>
<feature type="domain" description="DUF7129" evidence="1">
    <location>
        <begin position="4"/>
        <end position="47"/>
    </location>
</feature>
<gene>
    <name evidence="2" type="ORF">HZS55_16305</name>
</gene>
<dbReference type="RefSeq" id="WP_179908636.1">
    <property type="nucleotide sequence ID" value="NZ_CP058910.1"/>
</dbReference>
<proteinExistence type="predicted"/>
<dbReference type="GeneID" id="56079458"/>
<evidence type="ECO:0000313" key="2">
    <source>
        <dbReference type="EMBL" id="QLH78758.1"/>
    </source>
</evidence>
<reference evidence="2 3" key="1">
    <citation type="submission" date="2020-07" db="EMBL/GenBank/DDBJ databases">
        <title>Halosimplex pelagicum sp. nov. and Halosimplex rubrum sp. nov., isolated from salted brown alga Laminaria, and emended description of the genus Halosimplex.</title>
        <authorList>
            <person name="Cui H."/>
        </authorList>
    </citation>
    <scope>NUCLEOTIDE SEQUENCE [LARGE SCALE GENOMIC DNA]</scope>
    <source>
        <strain evidence="2 3">R27</strain>
    </source>
</reference>
<protein>
    <submittedName>
        <fullName evidence="2">Rubrerythrin-like domain-containing protein</fullName>
    </submittedName>
</protein>
<dbReference type="EMBL" id="CP058910">
    <property type="protein sequence ID" value="QLH78758.1"/>
    <property type="molecule type" value="Genomic_DNA"/>
</dbReference>
<dbReference type="NCBIfam" id="NF033497">
    <property type="entry name" value="rubre_like_arch"/>
    <property type="match status" value="1"/>
</dbReference>
<dbReference type="OrthoDB" id="280213at2157"/>
<dbReference type="Pfam" id="PF23455">
    <property type="entry name" value="DUF7129"/>
    <property type="match status" value="1"/>
</dbReference>
<dbReference type="AlphaFoldDB" id="A0A7D5P6T9"/>
<dbReference type="Proteomes" id="UP000509667">
    <property type="component" value="Chromosome"/>
</dbReference>
<sequence length="47" mass="5154">MHSEDPYTATKSRYECVECLHRVTTDGTVGACPECGGRVKNVAVPRE</sequence>
<organism evidence="2 3">
    <name type="scientific">Halosimplex rubrum</name>
    <dbReference type="NCBI Taxonomy" id="869889"/>
    <lineage>
        <taxon>Archaea</taxon>
        <taxon>Methanobacteriati</taxon>
        <taxon>Methanobacteriota</taxon>
        <taxon>Stenosarchaea group</taxon>
        <taxon>Halobacteria</taxon>
        <taxon>Halobacteriales</taxon>
        <taxon>Haloarculaceae</taxon>
        <taxon>Halosimplex</taxon>
    </lineage>
</organism>
<name>A0A7D5P6T9_9EURY</name>
<evidence type="ECO:0000259" key="1">
    <source>
        <dbReference type="Pfam" id="PF23455"/>
    </source>
</evidence>
<dbReference type="InterPro" id="IPR055553">
    <property type="entry name" value="DUF7129"/>
</dbReference>
<dbReference type="KEGG" id="hrr:HZS55_16305"/>